<organism evidence="1 2">
    <name type="scientific">Dentiscutata erythropus</name>
    <dbReference type="NCBI Taxonomy" id="1348616"/>
    <lineage>
        <taxon>Eukaryota</taxon>
        <taxon>Fungi</taxon>
        <taxon>Fungi incertae sedis</taxon>
        <taxon>Mucoromycota</taxon>
        <taxon>Glomeromycotina</taxon>
        <taxon>Glomeromycetes</taxon>
        <taxon>Diversisporales</taxon>
        <taxon>Gigasporaceae</taxon>
        <taxon>Dentiscutata</taxon>
    </lineage>
</organism>
<dbReference type="EMBL" id="CAJVPY010000158">
    <property type="protein sequence ID" value="CAG8454229.1"/>
    <property type="molecule type" value="Genomic_DNA"/>
</dbReference>
<dbReference type="AlphaFoldDB" id="A0A9N8VLH6"/>
<reference evidence="1" key="1">
    <citation type="submission" date="2021-06" db="EMBL/GenBank/DDBJ databases">
        <authorList>
            <person name="Kallberg Y."/>
            <person name="Tangrot J."/>
            <person name="Rosling A."/>
        </authorList>
    </citation>
    <scope>NUCLEOTIDE SEQUENCE</scope>
    <source>
        <strain evidence="1">MA453B</strain>
    </source>
</reference>
<sequence>MPNKKSLFLTSTIPTNFEVWDKTNPNALANKFLEASFLLIGMTLLHNFSSATRCSTINFKF</sequence>
<name>A0A9N8VLH6_9GLOM</name>
<accession>A0A9N8VLH6</accession>
<gene>
    <name evidence="1" type="ORF">DERYTH_LOCUS678</name>
</gene>
<proteinExistence type="predicted"/>
<keyword evidence="2" id="KW-1185">Reference proteome</keyword>
<comment type="caution">
    <text evidence="1">The sequence shown here is derived from an EMBL/GenBank/DDBJ whole genome shotgun (WGS) entry which is preliminary data.</text>
</comment>
<dbReference type="Proteomes" id="UP000789405">
    <property type="component" value="Unassembled WGS sequence"/>
</dbReference>
<evidence type="ECO:0000313" key="1">
    <source>
        <dbReference type="EMBL" id="CAG8454229.1"/>
    </source>
</evidence>
<protein>
    <submittedName>
        <fullName evidence="1">9408_t:CDS:1</fullName>
    </submittedName>
</protein>
<evidence type="ECO:0000313" key="2">
    <source>
        <dbReference type="Proteomes" id="UP000789405"/>
    </source>
</evidence>